<proteinExistence type="predicted"/>
<dbReference type="Proteomes" id="UP001352263">
    <property type="component" value="Unassembled WGS sequence"/>
</dbReference>
<evidence type="ECO:0000313" key="1">
    <source>
        <dbReference type="EMBL" id="MEC4719847.1"/>
    </source>
</evidence>
<name>A0ABU6J994_9BURK</name>
<gene>
    <name evidence="1" type="ORF">RY831_11855</name>
</gene>
<comment type="caution">
    <text evidence="1">The sequence shown here is derived from an EMBL/GenBank/DDBJ whole genome shotgun (WGS) entry which is preliminary data.</text>
</comment>
<sequence length="161" mass="17748">MESTWLISFNDVTWMEKSCMRRSANRGMNSGRAAVRYGRVWNKPLTPQRTGTAAPPHLAAITVAAAAAAAADSPNCIVVICILSPNFSRNELLSDHSTVPHDGIRDKNDRAFCSGDYKESYAECANIRIYFCNAELILAVDHGISMAQLPLNNKLQELKIH</sequence>
<protein>
    <submittedName>
        <fullName evidence="1">Uncharacterized protein</fullName>
    </submittedName>
</protein>
<keyword evidence="2" id="KW-1185">Reference proteome</keyword>
<reference evidence="1 2" key="1">
    <citation type="submission" date="2023-10" db="EMBL/GenBank/DDBJ databases">
        <title>Noviherbaspirillum sp. CPCC 100848 genome assembly.</title>
        <authorList>
            <person name="Li X.Y."/>
            <person name="Fang X.M."/>
        </authorList>
    </citation>
    <scope>NUCLEOTIDE SEQUENCE [LARGE SCALE GENOMIC DNA]</scope>
    <source>
        <strain evidence="1 2">CPCC 100848</strain>
    </source>
</reference>
<evidence type="ECO:0000313" key="2">
    <source>
        <dbReference type="Proteomes" id="UP001352263"/>
    </source>
</evidence>
<dbReference type="EMBL" id="JAWIIV010000008">
    <property type="protein sequence ID" value="MEC4719847.1"/>
    <property type="molecule type" value="Genomic_DNA"/>
</dbReference>
<accession>A0ABU6J994</accession>
<organism evidence="1 2">
    <name type="scientific">Noviherbaspirillum album</name>
    <dbReference type="NCBI Taxonomy" id="3080276"/>
    <lineage>
        <taxon>Bacteria</taxon>
        <taxon>Pseudomonadati</taxon>
        <taxon>Pseudomonadota</taxon>
        <taxon>Betaproteobacteria</taxon>
        <taxon>Burkholderiales</taxon>
        <taxon>Oxalobacteraceae</taxon>
        <taxon>Noviherbaspirillum</taxon>
    </lineage>
</organism>